<dbReference type="PANTHER" id="PTHR35340:SF5">
    <property type="entry name" value="ASST-DOMAIN-CONTAINING PROTEIN"/>
    <property type="match status" value="1"/>
</dbReference>
<name>A0A4S9SI22_AURPU</name>
<evidence type="ECO:0000256" key="1">
    <source>
        <dbReference type="SAM" id="MobiDB-lite"/>
    </source>
</evidence>
<proteinExistence type="predicted"/>
<feature type="chain" id="PRO_5020449529" description="ASST-domain-containing protein" evidence="2">
    <location>
        <begin position="20"/>
        <end position="705"/>
    </location>
</feature>
<organism evidence="3 4">
    <name type="scientific">Aureobasidium pullulans</name>
    <name type="common">Black yeast</name>
    <name type="synonym">Pullularia pullulans</name>
    <dbReference type="NCBI Taxonomy" id="5580"/>
    <lineage>
        <taxon>Eukaryota</taxon>
        <taxon>Fungi</taxon>
        <taxon>Dikarya</taxon>
        <taxon>Ascomycota</taxon>
        <taxon>Pezizomycotina</taxon>
        <taxon>Dothideomycetes</taxon>
        <taxon>Dothideomycetidae</taxon>
        <taxon>Dothideales</taxon>
        <taxon>Saccotheciaceae</taxon>
        <taxon>Aureobasidium</taxon>
    </lineage>
</organism>
<dbReference type="EMBL" id="QZBM01000774">
    <property type="protein sequence ID" value="THZ11280.1"/>
    <property type="molecule type" value="Genomic_DNA"/>
</dbReference>
<dbReference type="SUPFAM" id="SSF50998">
    <property type="entry name" value="Quinoprotein alcohol dehydrogenase-like"/>
    <property type="match status" value="1"/>
</dbReference>
<accession>A0A4S9SI22</accession>
<dbReference type="Pfam" id="PF14269">
    <property type="entry name" value="Arylsulfotran_2"/>
    <property type="match status" value="1"/>
</dbReference>
<evidence type="ECO:0000313" key="3">
    <source>
        <dbReference type="EMBL" id="THZ11280.1"/>
    </source>
</evidence>
<dbReference type="InterPro" id="IPR039535">
    <property type="entry name" value="ASST-like"/>
</dbReference>
<keyword evidence="2" id="KW-0732">Signal</keyword>
<dbReference type="AlphaFoldDB" id="A0A4S9SI22"/>
<feature type="signal peptide" evidence="2">
    <location>
        <begin position="1"/>
        <end position="19"/>
    </location>
</feature>
<evidence type="ECO:0008006" key="5">
    <source>
        <dbReference type="Google" id="ProtNLM"/>
    </source>
</evidence>
<evidence type="ECO:0000313" key="4">
    <source>
        <dbReference type="Proteomes" id="UP000308005"/>
    </source>
</evidence>
<gene>
    <name evidence="3" type="ORF">D6C91_09441</name>
</gene>
<feature type="region of interest" description="Disordered" evidence="1">
    <location>
        <begin position="641"/>
        <end position="678"/>
    </location>
</feature>
<protein>
    <recommendedName>
        <fullName evidence="5">ASST-domain-containing protein</fullName>
    </recommendedName>
</protein>
<dbReference type="InterPro" id="IPR011047">
    <property type="entry name" value="Quinoprotein_ADH-like_sf"/>
</dbReference>
<dbReference type="PANTHER" id="PTHR35340">
    <property type="entry name" value="PQQ ENZYME REPEAT PROTEIN-RELATED"/>
    <property type="match status" value="1"/>
</dbReference>
<dbReference type="Proteomes" id="UP000308005">
    <property type="component" value="Unassembled WGS sequence"/>
</dbReference>
<evidence type="ECO:0000256" key="2">
    <source>
        <dbReference type="SAM" id="SignalP"/>
    </source>
</evidence>
<dbReference type="InterPro" id="IPR053143">
    <property type="entry name" value="Arylsulfate_ST"/>
</dbReference>
<sequence>MFPFVLFLSLLSNILPALSDVPPFLNSEDYQFSKYGPYPRQRFFSDPEVIAPVPNIIVPPQQGISPEKLVSWAPHGDQVPIHGPQLLDAETLSVVYQAPAFDEDNFGISVQSCNGSDYLVWWSGTNIDGRAAGHFYMLNSTYHSVFNISSVGLRLADAHDIFITPDCHAVITVYEPKPFELENFGLQDNSWLLDSYIQEIDLATNELVFQWRASDHIDLHESLWLPQIAGENAEWQGLHKQNAWDFFHVNSVEKDWKGNFLISARHTNAIYYIDGVDGSVLWTLGGKRNQFEDLNDGYATDFSWQHHVRWVDEELTTISVFDDRNCRYIKSTDPTSRGALIVLDFDAMTASLKHNYRAPSHIESFRKGSMQVLPFSNVLLGFGNQPAFTEYAPNGTILWDVHMGPVMAGYDRETADNYRSLKVNWTGTPHWSPRIAAGPTLVNATDLMDAADGNVRDWVEARNDTVYMSWNGAMELKRWMIFAAAHPLQLDSLGSLFATANKTGFETGVLVGRGENSTRFLRAVALDKDEKMTKATPILDMETGLSYEHAKDILMGDGGSWWSGEQAEQWDAAVLAALEEVDSLVRLRQEWDMHISRGEKSEVLLPAVLGLAAAFALLACYGRNQLIKAFEDKYAVFNPQQRDEEEDIGERTRLRDTDEESGLDDSPEREGIRSTLTPEMPSSIFNNFSCVSTSFASSLNSLSLF</sequence>
<comment type="caution">
    <text evidence="3">The sequence shown here is derived from an EMBL/GenBank/DDBJ whole genome shotgun (WGS) entry which is preliminary data.</text>
</comment>
<reference evidence="3 4" key="1">
    <citation type="submission" date="2018-10" db="EMBL/GenBank/DDBJ databases">
        <title>Fifty Aureobasidium pullulans genomes reveal a recombining polyextremotolerant generalist.</title>
        <authorList>
            <person name="Gostincar C."/>
            <person name="Turk M."/>
            <person name="Zajc J."/>
            <person name="Gunde-Cimerman N."/>
        </authorList>
    </citation>
    <scope>NUCLEOTIDE SEQUENCE [LARGE SCALE GENOMIC DNA]</scope>
    <source>
        <strain evidence="3 4">EXF-3863</strain>
    </source>
</reference>